<gene>
    <name evidence="1" type="ORF">EUGRSUZ_C00008</name>
</gene>
<protein>
    <submittedName>
        <fullName evidence="1">Uncharacterized protein</fullName>
    </submittedName>
</protein>
<dbReference type="Gramene" id="KCW78549">
    <property type="protein sequence ID" value="KCW78549"/>
    <property type="gene ID" value="EUGRSUZ_C00008"/>
</dbReference>
<name>A0A059CK01_EUCGR</name>
<dbReference type="EMBL" id="KK198755">
    <property type="protein sequence ID" value="KCW78549.1"/>
    <property type="molecule type" value="Genomic_DNA"/>
</dbReference>
<organism evidence="1">
    <name type="scientific">Eucalyptus grandis</name>
    <name type="common">Flooded gum</name>
    <dbReference type="NCBI Taxonomy" id="71139"/>
    <lineage>
        <taxon>Eukaryota</taxon>
        <taxon>Viridiplantae</taxon>
        <taxon>Streptophyta</taxon>
        <taxon>Embryophyta</taxon>
        <taxon>Tracheophyta</taxon>
        <taxon>Spermatophyta</taxon>
        <taxon>Magnoliopsida</taxon>
        <taxon>eudicotyledons</taxon>
        <taxon>Gunneridae</taxon>
        <taxon>Pentapetalae</taxon>
        <taxon>rosids</taxon>
        <taxon>malvids</taxon>
        <taxon>Myrtales</taxon>
        <taxon>Myrtaceae</taxon>
        <taxon>Myrtoideae</taxon>
        <taxon>Eucalypteae</taxon>
        <taxon>Eucalyptus</taxon>
    </lineage>
</organism>
<evidence type="ECO:0000313" key="1">
    <source>
        <dbReference type="EMBL" id="KCW78549.1"/>
    </source>
</evidence>
<dbReference type="AlphaFoldDB" id="A0A059CK01"/>
<reference evidence="1" key="1">
    <citation type="submission" date="2013-07" db="EMBL/GenBank/DDBJ databases">
        <title>The genome of Eucalyptus grandis.</title>
        <authorList>
            <person name="Schmutz J."/>
            <person name="Hayes R."/>
            <person name="Myburg A."/>
            <person name="Tuskan G."/>
            <person name="Grattapaglia D."/>
            <person name="Rokhsar D.S."/>
        </authorList>
    </citation>
    <scope>NUCLEOTIDE SEQUENCE</scope>
    <source>
        <tissue evidence="1">Leaf extractions</tissue>
    </source>
</reference>
<sequence>MQTLAVRRSSRPCSASMLVADYPTQVDLSRARLCSRPTAFARARSPDDADSAVSTCDERTHCRCSHQKPQRR</sequence>
<accession>A0A059CK01</accession>
<dbReference type="InParanoid" id="A0A059CK01"/>
<proteinExistence type="predicted"/>